<dbReference type="AlphaFoldDB" id="A0A1M3L314"/>
<dbReference type="PANTHER" id="PTHR21235:SF2">
    <property type="entry name" value="IMIDAZOLE GLYCEROL PHOSPHATE SYNTHASE HISHF"/>
    <property type="match status" value="1"/>
</dbReference>
<keyword evidence="9" id="KW-0963">Cytoplasm</keyword>
<dbReference type="CDD" id="cd04731">
    <property type="entry name" value="HisF"/>
    <property type="match status" value="1"/>
</dbReference>
<dbReference type="NCBIfam" id="TIGR00735">
    <property type="entry name" value="hisF"/>
    <property type="match status" value="1"/>
</dbReference>
<comment type="caution">
    <text evidence="11">The sequence shown here is derived from an EMBL/GenBank/DDBJ whole genome shotgun (WGS) entry which is preliminary data.</text>
</comment>
<organism evidence="11 12">
    <name type="scientific">Candidatus Kapaibacterium thiocyanatum</name>
    <dbReference type="NCBI Taxonomy" id="1895771"/>
    <lineage>
        <taxon>Bacteria</taxon>
        <taxon>Pseudomonadati</taxon>
        <taxon>Candidatus Kapaibacteriota</taxon>
        <taxon>Candidatus Kapaibacteriia</taxon>
        <taxon>Candidatus Kapaibacteriales</taxon>
        <taxon>Candidatus Kapaibacteriaceae</taxon>
        <taxon>Candidatus Kapaibacterium</taxon>
    </lineage>
</organism>
<evidence type="ECO:0000256" key="6">
    <source>
        <dbReference type="ARBA" id="ARBA00023239"/>
    </source>
</evidence>
<dbReference type="GO" id="GO:0005737">
    <property type="term" value="C:cytoplasm"/>
    <property type="evidence" value="ECO:0007669"/>
    <property type="project" value="UniProtKB-SubCell"/>
</dbReference>
<dbReference type="Pfam" id="PF00977">
    <property type="entry name" value="His_biosynth"/>
    <property type="match status" value="1"/>
</dbReference>
<dbReference type="InterPro" id="IPR050064">
    <property type="entry name" value="IGPS_HisA/HisF"/>
</dbReference>
<evidence type="ECO:0000256" key="1">
    <source>
        <dbReference type="ARBA" id="ARBA00005091"/>
    </source>
</evidence>
<evidence type="ECO:0000256" key="9">
    <source>
        <dbReference type="HAMAP-Rule" id="MF_01013"/>
    </source>
</evidence>
<evidence type="ECO:0000256" key="5">
    <source>
        <dbReference type="ARBA" id="ARBA00023102"/>
    </source>
</evidence>
<gene>
    <name evidence="9" type="primary">hisF</name>
    <name evidence="11" type="ORF">BGO89_05685</name>
</gene>
<keyword evidence="4 9" id="KW-0028">Amino-acid biosynthesis</keyword>
<dbReference type="GO" id="GO:0000105">
    <property type="term" value="P:L-histidine biosynthetic process"/>
    <property type="evidence" value="ECO:0007669"/>
    <property type="project" value="UniProtKB-UniRule"/>
</dbReference>
<dbReference type="InterPro" id="IPR011060">
    <property type="entry name" value="RibuloseP-bd_barrel"/>
</dbReference>
<comment type="function">
    <text evidence="7 9">IGPS catalyzes the conversion of PRFAR and glutamine to IGP, AICAR and glutamate. The HisF subunit catalyzes the cyclization activity that produces IGP and AICAR from PRFAR using the ammonia provided by the HisH subunit.</text>
</comment>
<keyword evidence="6 9" id="KW-0456">Lyase</keyword>
<dbReference type="Gene3D" id="3.20.20.70">
    <property type="entry name" value="Aldolase class I"/>
    <property type="match status" value="1"/>
</dbReference>
<evidence type="ECO:0000256" key="2">
    <source>
        <dbReference type="ARBA" id="ARBA00009667"/>
    </source>
</evidence>
<dbReference type="Proteomes" id="UP000184233">
    <property type="component" value="Unassembled WGS sequence"/>
</dbReference>
<dbReference type="UniPathway" id="UPA00031">
    <property type="reaction ID" value="UER00010"/>
</dbReference>
<dbReference type="InterPro" id="IPR013785">
    <property type="entry name" value="Aldolase_TIM"/>
</dbReference>
<dbReference type="GO" id="GO:0016829">
    <property type="term" value="F:lyase activity"/>
    <property type="evidence" value="ECO:0007669"/>
    <property type="project" value="UniProtKB-KW"/>
</dbReference>
<proteinExistence type="inferred from homology"/>
<feature type="active site" evidence="9">
    <location>
        <position position="11"/>
    </location>
</feature>
<dbReference type="GO" id="GO:0000107">
    <property type="term" value="F:imidazoleglycerol-phosphate synthase activity"/>
    <property type="evidence" value="ECO:0007669"/>
    <property type="project" value="UniProtKB-UniRule"/>
</dbReference>
<dbReference type="InterPro" id="IPR004651">
    <property type="entry name" value="HisF"/>
</dbReference>
<evidence type="ECO:0000256" key="3">
    <source>
        <dbReference type="ARBA" id="ARBA00011152"/>
    </source>
</evidence>
<accession>A0A1M3L314</accession>
<comment type="pathway">
    <text evidence="1 9">Amino-acid biosynthesis; L-histidine biosynthesis; L-histidine from 5-phospho-alpha-D-ribose 1-diphosphate: step 5/9.</text>
</comment>
<keyword evidence="5 9" id="KW-0368">Histidine biosynthesis</keyword>
<dbReference type="PANTHER" id="PTHR21235">
    <property type="entry name" value="IMIDAZOLE GLYCEROL PHOSPHATE SYNTHASE SUBUNIT HISF/H IGP SYNTHASE SUBUNIT HISF/H"/>
    <property type="match status" value="1"/>
</dbReference>
<evidence type="ECO:0000256" key="10">
    <source>
        <dbReference type="RuleBase" id="RU003657"/>
    </source>
</evidence>
<dbReference type="InterPro" id="IPR006062">
    <property type="entry name" value="His_biosynth"/>
</dbReference>
<evidence type="ECO:0000256" key="7">
    <source>
        <dbReference type="ARBA" id="ARBA00025475"/>
    </source>
</evidence>
<feature type="active site" evidence="9">
    <location>
        <position position="130"/>
    </location>
</feature>
<comment type="subcellular location">
    <subcellularLocation>
        <location evidence="9">Cytoplasm</location>
    </subcellularLocation>
</comment>
<evidence type="ECO:0000256" key="8">
    <source>
        <dbReference type="ARBA" id="ARBA00047838"/>
    </source>
</evidence>
<name>A0A1M3L314_9BACT</name>
<comment type="catalytic activity">
    <reaction evidence="8 9">
        <text>5-[(5-phospho-1-deoxy-D-ribulos-1-ylimino)methylamino]-1-(5-phospho-beta-D-ribosyl)imidazole-4-carboxamide + L-glutamine = D-erythro-1-(imidazol-4-yl)glycerol 3-phosphate + 5-amino-1-(5-phospho-beta-D-ribosyl)imidazole-4-carboxamide + L-glutamate + H(+)</text>
        <dbReference type="Rhea" id="RHEA:24793"/>
        <dbReference type="ChEBI" id="CHEBI:15378"/>
        <dbReference type="ChEBI" id="CHEBI:29985"/>
        <dbReference type="ChEBI" id="CHEBI:58278"/>
        <dbReference type="ChEBI" id="CHEBI:58359"/>
        <dbReference type="ChEBI" id="CHEBI:58475"/>
        <dbReference type="ChEBI" id="CHEBI:58525"/>
        <dbReference type="EC" id="4.3.2.10"/>
    </reaction>
</comment>
<sequence>MPARRIIPCLDVMGKRTVKGIRFENLSDVGDPVALAMRYAQDGADELVLLDISATIEERSTFAAVVEDVAAAIAIPFTVGGGIRSERDMEHMLRCGADKVAVNTAAVADPSLIDRCAAAFGSQCVVLAVDVRREGHVWQVMTHSGKRTTGLDALEWASVAEGRGAGEILCTSIDRDGTKDGFDTDVIAAVAHTVRLPLIASGGAGRVEHFVDPLVSGADAVLAAGMFHRGECTVDTLKNYLRTCSIEVR</sequence>
<reference evidence="11 12" key="1">
    <citation type="submission" date="2016-09" db="EMBL/GenBank/DDBJ databases">
        <title>Genome-resolved meta-omics ties microbial dynamics to process performance in biotechnology for thiocyanate degradation.</title>
        <authorList>
            <person name="Kantor R.S."/>
            <person name="Huddy R.J."/>
            <person name="Iyer R."/>
            <person name="Thomas B.C."/>
            <person name="Brown C.T."/>
            <person name="Anantharaman K."/>
            <person name="Tringe S."/>
            <person name="Hettich R.L."/>
            <person name="Harrison S.T."/>
            <person name="Banfield J.F."/>
        </authorList>
    </citation>
    <scope>NUCLEOTIDE SEQUENCE [LARGE SCALE GENOMIC DNA]</scope>
    <source>
        <strain evidence="11">59-99</strain>
    </source>
</reference>
<evidence type="ECO:0000313" key="11">
    <source>
        <dbReference type="EMBL" id="OJX59708.1"/>
    </source>
</evidence>
<evidence type="ECO:0000256" key="4">
    <source>
        <dbReference type="ARBA" id="ARBA00022605"/>
    </source>
</evidence>
<dbReference type="SUPFAM" id="SSF51366">
    <property type="entry name" value="Ribulose-phoshate binding barrel"/>
    <property type="match status" value="1"/>
</dbReference>
<evidence type="ECO:0000313" key="12">
    <source>
        <dbReference type="Proteomes" id="UP000184233"/>
    </source>
</evidence>
<dbReference type="HAMAP" id="MF_01013">
    <property type="entry name" value="HisF"/>
    <property type="match status" value="1"/>
</dbReference>
<dbReference type="STRING" id="1895771.BGO89_05685"/>
<dbReference type="EMBL" id="MKVH01000009">
    <property type="protein sequence ID" value="OJX59708.1"/>
    <property type="molecule type" value="Genomic_DNA"/>
</dbReference>
<protein>
    <recommendedName>
        <fullName evidence="9">Imidazole glycerol phosphate synthase subunit HisF</fullName>
        <ecNumber evidence="9">4.3.2.10</ecNumber>
    </recommendedName>
    <alternativeName>
        <fullName evidence="9">IGP synthase cyclase subunit</fullName>
    </alternativeName>
    <alternativeName>
        <fullName evidence="9">IGP synthase subunit HisF</fullName>
    </alternativeName>
    <alternativeName>
        <fullName evidence="9">ImGP synthase subunit HisF</fullName>
        <shortName evidence="9">IGPS subunit HisF</shortName>
    </alternativeName>
</protein>
<comment type="similarity">
    <text evidence="2 9 10">Belongs to the HisA/HisF family.</text>
</comment>
<comment type="subunit">
    <text evidence="3 9">Heterodimer of HisH and HisF.</text>
</comment>
<dbReference type="EC" id="4.3.2.10" evidence="9"/>